<dbReference type="EMBL" id="PKUS01000002">
    <property type="protein sequence ID" value="PLW70326.1"/>
    <property type="molecule type" value="Genomic_DNA"/>
</dbReference>
<reference evidence="4 5" key="1">
    <citation type="submission" date="2018-01" db="EMBL/GenBank/DDBJ databases">
        <title>The draft genome sequence of Halioglobus lutimaris HF004.</title>
        <authorList>
            <person name="Du Z.-J."/>
            <person name="Shi M.-J."/>
        </authorList>
    </citation>
    <scope>NUCLEOTIDE SEQUENCE [LARGE SCALE GENOMIC DNA]</scope>
    <source>
        <strain evidence="4 5">HF004</strain>
    </source>
</reference>
<sequence>MRRGAGNAMLVRHRLMHADVWGESILHKKAVYWALFGVCAVAMTAIQFIPSTPVLVPVQLPEGQRAENRLVNFEGIDNFRDLGGYPTAAGETVKWGSLYRSANLSEASRSDQQALLDMELDTLIDLRSSAEKEAEPNQLPDDLPFKVIEIPVLDGGAMGLADEITARIDDGSLAEFDAEEFMLSANRQFADDFTPQFAEFIQAVLQAQGRAVVWHCTAGKDRAGFAAAILLRILGVPQEVVMDDYALSKQYSLDAHSRDLLLLKLFKGEEVADKVAVLLGVEKPWLQAAFDQIDRRWGSFDQYVEAGLQLTQEDITKLRAQLLE</sequence>
<keyword evidence="5" id="KW-1185">Reference proteome</keyword>
<evidence type="ECO:0000259" key="3">
    <source>
        <dbReference type="PROSITE" id="PS50056"/>
    </source>
</evidence>
<dbReference type="SUPFAM" id="SSF52799">
    <property type="entry name" value="(Phosphotyrosine protein) phosphatases II"/>
    <property type="match status" value="1"/>
</dbReference>
<dbReference type="Pfam" id="PF13350">
    <property type="entry name" value="Y_phosphatase3"/>
    <property type="match status" value="1"/>
</dbReference>
<evidence type="ECO:0000256" key="1">
    <source>
        <dbReference type="ARBA" id="ARBA00009580"/>
    </source>
</evidence>
<keyword evidence="2" id="KW-0812">Transmembrane</keyword>
<gene>
    <name evidence="4" type="ORF">C0039_03725</name>
</gene>
<accession>A0A2N5X759</accession>
<dbReference type="PROSITE" id="PS50056">
    <property type="entry name" value="TYR_PHOSPHATASE_2"/>
    <property type="match status" value="1"/>
</dbReference>
<dbReference type="InterPro" id="IPR026893">
    <property type="entry name" value="Tyr/Ser_Pase_IphP-type"/>
</dbReference>
<proteinExistence type="inferred from homology"/>
<dbReference type="InterPro" id="IPR000387">
    <property type="entry name" value="Tyr_Pase_dom"/>
</dbReference>
<evidence type="ECO:0000256" key="2">
    <source>
        <dbReference type="SAM" id="Phobius"/>
    </source>
</evidence>
<dbReference type="Proteomes" id="UP000235005">
    <property type="component" value="Unassembled WGS sequence"/>
</dbReference>
<dbReference type="InterPro" id="IPR029021">
    <property type="entry name" value="Prot-tyrosine_phosphatase-like"/>
</dbReference>
<feature type="domain" description="Tyrosine specific protein phosphatases" evidence="3">
    <location>
        <begin position="195"/>
        <end position="231"/>
    </location>
</feature>
<dbReference type="PANTHER" id="PTHR31126:SF1">
    <property type="entry name" value="TYROSINE SPECIFIC PROTEIN PHOSPHATASES DOMAIN-CONTAINING PROTEIN"/>
    <property type="match status" value="1"/>
</dbReference>
<keyword evidence="2" id="KW-0472">Membrane</keyword>
<evidence type="ECO:0000313" key="4">
    <source>
        <dbReference type="EMBL" id="PLW70326.1"/>
    </source>
</evidence>
<dbReference type="OrthoDB" id="1188001at2"/>
<dbReference type="GO" id="GO:0004721">
    <property type="term" value="F:phosphoprotein phosphatase activity"/>
    <property type="evidence" value="ECO:0007669"/>
    <property type="project" value="InterPro"/>
</dbReference>
<comment type="similarity">
    <text evidence="1">Belongs to the protein-tyrosine phosphatase family.</text>
</comment>
<dbReference type="AlphaFoldDB" id="A0A2N5X759"/>
<keyword evidence="2" id="KW-1133">Transmembrane helix</keyword>
<name>A0A2N5X759_9GAMM</name>
<protein>
    <submittedName>
        <fullName evidence="4">Protein-tyrosine-phosphatase</fullName>
    </submittedName>
</protein>
<evidence type="ECO:0000313" key="5">
    <source>
        <dbReference type="Proteomes" id="UP000235005"/>
    </source>
</evidence>
<comment type="caution">
    <text evidence="4">The sequence shown here is derived from an EMBL/GenBank/DDBJ whole genome shotgun (WGS) entry which is preliminary data.</text>
</comment>
<dbReference type="PANTHER" id="PTHR31126">
    <property type="entry name" value="TYROSINE-PROTEIN PHOSPHATASE"/>
    <property type="match status" value="1"/>
</dbReference>
<organism evidence="4 5">
    <name type="scientific">Pseudohalioglobus lutimaris</name>
    <dbReference type="NCBI Taxonomy" id="1737061"/>
    <lineage>
        <taxon>Bacteria</taxon>
        <taxon>Pseudomonadati</taxon>
        <taxon>Pseudomonadota</taxon>
        <taxon>Gammaproteobacteria</taxon>
        <taxon>Cellvibrionales</taxon>
        <taxon>Halieaceae</taxon>
        <taxon>Pseudohalioglobus</taxon>
    </lineage>
</organism>
<feature type="transmembrane region" description="Helical" evidence="2">
    <location>
        <begin position="30"/>
        <end position="49"/>
    </location>
</feature>
<dbReference type="Gene3D" id="3.90.190.10">
    <property type="entry name" value="Protein tyrosine phosphatase superfamily"/>
    <property type="match status" value="1"/>
</dbReference>